<evidence type="ECO:0000313" key="1">
    <source>
        <dbReference type="EMBL" id="UWZ81418.1"/>
    </source>
</evidence>
<dbReference type="Pfam" id="PF06252">
    <property type="entry name" value="GemA"/>
    <property type="match status" value="1"/>
</dbReference>
<dbReference type="Proteomes" id="UP001060414">
    <property type="component" value="Chromosome"/>
</dbReference>
<organism evidence="1 2">
    <name type="scientific">Geoalkalibacter halelectricus</name>
    <dbReference type="NCBI Taxonomy" id="2847045"/>
    <lineage>
        <taxon>Bacteria</taxon>
        <taxon>Pseudomonadati</taxon>
        <taxon>Thermodesulfobacteriota</taxon>
        <taxon>Desulfuromonadia</taxon>
        <taxon>Desulfuromonadales</taxon>
        <taxon>Geoalkalibacteraceae</taxon>
        <taxon>Geoalkalibacter</taxon>
    </lineage>
</organism>
<name>A0ABY5ZQL6_9BACT</name>
<sequence length="131" mass="15153">MPERRDLAKIHIAKKELGLDESAYRAILRERYHCDSAADLDSAQAADLVEHFRNKGWRPASFAQRGLIHVLWHKLEASGAVRHPSEQALRSFVAHATGKDELRRLTVHEASRVIERLKRWLERAGDEDRRQ</sequence>
<reference evidence="1" key="1">
    <citation type="journal article" date="2022" name="Environ. Microbiol.">
        <title>Geoalkalibacter halelectricus SAP #1 sp. nov. possessing extracellular electron transfer and mineral#reducing capabilities from a haloalkaline environment.</title>
        <authorList>
            <person name="Yadav S."/>
            <person name="Singh R."/>
            <person name="Sundharam S.S."/>
            <person name="Chaudhary S."/>
            <person name="Krishnamurthi S."/>
            <person name="Patil S.A."/>
        </authorList>
    </citation>
    <scope>NUCLEOTIDE SEQUENCE</scope>
    <source>
        <strain evidence="1">SAP-1</strain>
    </source>
</reference>
<keyword evidence="2" id="KW-1185">Reference proteome</keyword>
<dbReference type="InterPro" id="IPR009363">
    <property type="entry name" value="Phage_Mu_Gp16"/>
</dbReference>
<evidence type="ECO:0000313" key="2">
    <source>
        <dbReference type="Proteomes" id="UP001060414"/>
    </source>
</evidence>
<protein>
    <submittedName>
        <fullName evidence="1">Regulatory protein GemA</fullName>
    </submittedName>
</protein>
<accession>A0ABY5ZQL6</accession>
<proteinExistence type="predicted"/>
<dbReference type="RefSeq" id="WP_260749793.1">
    <property type="nucleotide sequence ID" value="NZ_CP092109.1"/>
</dbReference>
<gene>
    <name evidence="1" type="ORF">L9S41_08485</name>
</gene>
<dbReference type="EMBL" id="CP092109">
    <property type="protein sequence ID" value="UWZ81418.1"/>
    <property type="molecule type" value="Genomic_DNA"/>
</dbReference>